<dbReference type="AlphaFoldDB" id="A0A9N8F0H8"/>
<organism evidence="3 4">
    <name type="scientific">Seminavis robusta</name>
    <dbReference type="NCBI Taxonomy" id="568900"/>
    <lineage>
        <taxon>Eukaryota</taxon>
        <taxon>Sar</taxon>
        <taxon>Stramenopiles</taxon>
        <taxon>Ochrophyta</taxon>
        <taxon>Bacillariophyta</taxon>
        <taxon>Bacillariophyceae</taxon>
        <taxon>Bacillariophycidae</taxon>
        <taxon>Naviculales</taxon>
        <taxon>Naviculaceae</taxon>
        <taxon>Seminavis</taxon>
    </lineage>
</organism>
<evidence type="ECO:0000313" key="4">
    <source>
        <dbReference type="Proteomes" id="UP001153069"/>
    </source>
</evidence>
<keyword evidence="4" id="KW-1185">Reference proteome</keyword>
<evidence type="ECO:0000256" key="2">
    <source>
        <dbReference type="SAM" id="Phobius"/>
    </source>
</evidence>
<reference evidence="3" key="1">
    <citation type="submission" date="2020-06" db="EMBL/GenBank/DDBJ databases">
        <authorList>
            <consortium name="Plant Systems Biology data submission"/>
        </authorList>
    </citation>
    <scope>NUCLEOTIDE SEQUENCE</scope>
    <source>
        <strain evidence="3">D6</strain>
    </source>
</reference>
<name>A0A9N8F0H8_9STRA</name>
<keyword evidence="2" id="KW-1133">Transmembrane helix</keyword>
<evidence type="ECO:0000313" key="3">
    <source>
        <dbReference type="EMBL" id="CAB9529725.1"/>
    </source>
</evidence>
<keyword evidence="2" id="KW-0472">Membrane</keyword>
<sequence>MNDDSDSSLESLVEEDPKVIRQKRLRIWKANLGVLWRVILGVVALFDFLSTVLPGMLRVKTEHAEDDHHHRHHHHHETDLLPEYRYEAFGHAIPTEPFGSMIDFLDDHSGHLGFAFSMLCFIEAFLDASRSRHRALMERDRKRLIRSQQKQNLDDSSDHPIDVIDDLAYLDDDHDTRTVFYCKLLLQLMLLPVGFWLACEALFLRGQVVLWGDSMEDGRLNMEELLDDEYDMDSLIGNVSHERDMNLSVGFALLRMLLEMLVDFLNVKGVVAKKKVMRKIVATVRKTVGGAVRHPLQFYRKAQSALTALRWIKYLQPILGNTNKLIGNLKDLAKKYRQRQEFLLMQKVRRKMFREMNTPQRREYAARKIQGLFRGNQARKHIRAVKLLRGNEEAMAALRLQAIFRRKLKEARARIKRRKKELKQLQAKAELDQEKKAENQSLRMNAQERLRLYQLEEEVNKESLRILQRRLLIKPDTRFAVTWRVIFCVCVVCEISMLVCNPLLKKYKDHSGNPLTVQNQVKEFLIPLPVSELKECSCEPHSRIGGWGDKLKHRFLHDEEPPHCDELPWYCLHPYSTARAWYSNALEFLIDEFLLVIGLVMFWDVPISFFTGDYDKDSGSLIPKHWFPRWVLPGLVLQFIVNPHMKATGKLVGRLFGKTFELGPVRVFRWNMGFFYPFFFVLLDLGERYIWIPLVKDQNRQTLLARASSTVMGKHRDLTESIQQLKVSAQKKKN</sequence>
<dbReference type="EMBL" id="CAICTM010002599">
    <property type="protein sequence ID" value="CAB9529725.1"/>
    <property type="molecule type" value="Genomic_DNA"/>
</dbReference>
<feature type="transmembrane region" description="Helical" evidence="2">
    <location>
        <begin position="34"/>
        <end position="53"/>
    </location>
</feature>
<proteinExistence type="predicted"/>
<protein>
    <submittedName>
        <fullName evidence="3">Uncharacterized protein</fullName>
    </submittedName>
</protein>
<dbReference type="OrthoDB" id="49049at2759"/>
<keyword evidence="2" id="KW-0812">Transmembrane</keyword>
<feature type="coiled-coil region" evidence="1">
    <location>
        <begin position="405"/>
        <end position="435"/>
    </location>
</feature>
<evidence type="ECO:0000256" key="1">
    <source>
        <dbReference type="SAM" id="Coils"/>
    </source>
</evidence>
<keyword evidence="1" id="KW-0175">Coiled coil</keyword>
<gene>
    <name evidence="3" type="ORF">SEMRO_2601_G332340.1</name>
</gene>
<dbReference type="Proteomes" id="UP001153069">
    <property type="component" value="Unassembled WGS sequence"/>
</dbReference>
<dbReference type="PROSITE" id="PS50096">
    <property type="entry name" value="IQ"/>
    <property type="match status" value="1"/>
</dbReference>
<accession>A0A9N8F0H8</accession>
<comment type="caution">
    <text evidence="3">The sequence shown here is derived from an EMBL/GenBank/DDBJ whole genome shotgun (WGS) entry which is preliminary data.</text>
</comment>